<evidence type="ECO:0000313" key="3">
    <source>
        <dbReference type="EMBL" id="KAH9631518.1"/>
    </source>
</evidence>
<dbReference type="EMBL" id="JACEFF010000758">
    <property type="protein sequence ID" value="KAH9631518.1"/>
    <property type="molecule type" value="Genomic_DNA"/>
</dbReference>
<sequence>MGVLSDSDSASSHMSVASAVSVNSKRLRKRPRESAISGSESALSDTAVPAPKVGAKKAGRGRPATTGKYAGIGLSRREAAAAMKAAASADKLEEDERQIAALTKRVTEGRVTRLSESSSVVSDLGVEAEELPASDLNQRLTDAVAAIRRVSKVSKGLSGCSKKALKEATASIMESAQVLLTRTTAEETTLLRAQNKKLASQLAELRKEHEEFKEEMANFRREQLRREVGLPPTTTPQQPQLPSQEAELTRLIRQEMASFNARFSVLEGRILRPPLAGDQSNTQVPTYAAQAAAPRASKSAPAAGAAQKAPHAAPQRHKKTTPTAASQRKAKKEAKLAKKAGGTSRPATSESATRPEAEWTVAGAAKKSKKARRRAKKQAKKGSTSINQRAGSPKSKERPIPLNCIVKPTHAAKRGPQNVTELQSRKINGGKCPLCEMAHKAFYV</sequence>
<evidence type="ECO:0008006" key="5">
    <source>
        <dbReference type="Google" id="ProtNLM"/>
    </source>
</evidence>
<feature type="compositionally biased region" description="Basic residues" evidence="2">
    <location>
        <begin position="366"/>
        <end position="380"/>
    </location>
</feature>
<dbReference type="AlphaFoldDB" id="A0A922SBW4"/>
<feature type="coiled-coil region" evidence="1">
    <location>
        <begin position="188"/>
        <end position="222"/>
    </location>
</feature>
<evidence type="ECO:0000256" key="2">
    <source>
        <dbReference type="SAM" id="MobiDB-lite"/>
    </source>
</evidence>
<dbReference type="Proteomes" id="UP000814243">
    <property type="component" value="Unassembled WGS sequence"/>
</dbReference>
<gene>
    <name evidence="3" type="ORF">HF086_004679</name>
</gene>
<organism evidence="3 4">
    <name type="scientific">Spodoptera exigua</name>
    <name type="common">Beet armyworm</name>
    <name type="synonym">Noctua fulgens</name>
    <dbReference type="NCBI Taxonomy" id="7107"/>
    <lineage>
        <taxon>Eukaryota</taxon>
        <taxon>Metazoa</taxon>
        <taxon>Ecdysozoa</taxon>
        <taxon>Arthropoda</taxon>
        <taxon>Hexapoda</taxon>
        <taxon>Insecta</taxon>
        <taxon>Pterygota</taxon>
        <taxon>Neoptera</taxon>
        <taxon>Endopterygota</taxon>
        <taxon>Lepidoptera</taxon>
        <taxon>Glossata</taxon>
        <taxon>Ditrysia</taxon>
        <taxon>Noctuoidea</taxon>
        <taxon>Noctuidae</taxon>
        <taxon>Amphipyrinae</taxon>
        <taxon>Spodoptera</taxon>
    </lineage>
</organism>
<feature type="region of interest" description="Disordered" evidence="2">
    <location>
        <begin position="275"/>
        <end position="401"/>
    </location>
</feature>
<feature type="region of interest" description="Disordered" evidence="2">
    <location>
        <begin position="1"/>
        <end position="70"/>
    </location>
</feature>
<evidence type="ECO:0000256" key="1">
    <source>
        <dbReference type="SAM" id="Coils"/>
    </source>
</evidence>
<comment type="caution">
    <text evidence="3">The sequence shown here is derived from an EMBL/GenBank/DDBJ whole genome shotgun (WGS) entry which is preliminary data.</text>
</comment>
<name>A0A922SBW4_SPOEX</name>
<reference evidence="3" key="1">
    <citation type="journal article" date="2021" name="G3 (Bethesda)">
        <title>Genome and transcriptome analysis of the beet armyworm Spodoptera exigua reveals targets for pest control. .</title>
        <authorList>
            <person name="Simon S."/>
            <person name="Breeschoten T."/>
            <person name="Jansen H.J."/>
            <person name="Dirks R.P."/>
            <person name="Schranz M.E."/>
            <person name="Ros V.I.D."/>
        </authorList>
    </citation>
    <scope>NUCLEOTIDE SEQUENCE</scope>
    <source>
        <strain evidence="3">TB_SE_WUR_2020</strain>
    </source>
</reference>
<keyword evidence="1" id="KW-0175">Coiled coil</keyword>
<evidence type="ECO:0000313" key="4">
    <source>
        <dbReference type="Proteomes" id="UP000814243"/>
    </source>
</evidence>
<accession>A0A922SBW4</accession>
<feature type="compositionally biased region" description="Low complexity" evidence="2">
    <location>
        <begin position="288"/>
        <end position="313"/>
    </location>
</feature>
<feature type="compositionally biased region" description="Low complexity" evidence="2">
    <location>
        <begin position="1"/>
        <end position="24"/>
    </location>
</feature>
<proteinExistence type="predicted"/>
<protein>
    <recommendedName>
        <fullName evidence="5">Gag-like protein</fullName>
    </recommendedName>
</protein>